<accession>A0AAW9QEH7</accession>
<protein>
    <submittedName>
        <fullName evidence="3">Tripartite tricarboxylate transporter substrate binding protein</fullName>
    </submittedName>
</protein>
<evidence type="ECO:0000256" key="2">
    <source>
        <dbReference type="SAM" id="SignalP"/>
    </source>
</evidence>
<dbReference type="InterPro" id="IPR005064">
    <property type="entry name" value="BUG"/>
</dbReference>
<sequence>MDTLRRRHFLIQAGALPAALSLAAAGPAWAQATASRVIVPYAPGAATDALARLMAQALEGALGGTFIVENKAGGGTQIGTKAIATAPPDGHTLGFVDTAFVINPGLFGKSLPYDTRQDFVPLSLMATAPFVLLVHHSVRAASVQELVALAKSKPDGLNYGSAGIGSAPHLAGEQLRVAAGIPATHVPYRGGSTVLNDMIAGHIDFGFTTVPTMIEHIRAGTLRALAVTGPVRAAQLPQVPTMAEAGLSSVDASPLFGLVAPAGMPAERLQQIGQAASSAVKAGPLNSKLTGMGFIPVGSTPAEFKARIEAEIDKWSRVIAEGRIKPNT</sequence>
<keyword evidence="2" id="KW-0732">Signal</keyword>
<evidence type="ECO:0000313" key="4">
    <source>
        <dbReference type="Proteomes" id="UP001336250"/>
    </source>
</evidence>
<gene>
    <name evidence="3" type="ORF">V4F39_17490</name>
</gene>
<dbReference type="SUPFAM" id="SSF53850">
    <property type="entry name" value="Periplasmic binding protein-like II"/>
    <property type="match status" value="1"/>
</dbReference>
<dbReference type="CDD" id="cd13578">
    <property type="entry name" value="PBP2_Bug27"/>
    <property type="match status" value="1"/>
</dbReference>
<dbReference type="AlphaFoldDB" id="A0AAW9QEH7"/>
<evidence type="ECO:0000313" key="3">
    <source>
        <dbReference type="EMBL" id="MEF7615711.1"/>
    </source>
</evidence>
<comment type="caution">
    <text evidence="3">The sequence shown here is derived from an EMBL/GenBank/DDBJ whole genome shotgun (WGS) entry which is preliminary data.</text>
</comment>
<feature type="chain" id="PRO_5043634225" evidence="2">
    <location>
        <begin position="31"/>
        <end position="328"/>
    </location>
</feature>
<dbReference type="InterPro" id="IPR042100">
    <property type="entry name" value="Bug_dom1"/>
</dbReference>
<dbReference type="InterPro" id="IPR006311">
    <property type="entry name" value="TAT_signal"/>
</dbReference>
<keyword evidence="4" id="KW-1185">Reference proteome</keyword>
<dbReference type="PIRSF" id="PIRSF017082">
    <property type="entry name" value="YflP"/>
    <property type="match status" value="1"/>
</dbReference>
<name>A0AAW9QEH7_9BURK</name>
<dbReference type="EMBL" id="JAZIBG010000036">
    <property type="protein sequence ID" value="MEF7615711.1"/>
    <property type="molecule type" value="Genomic_DNA"/>
</dbReference>
<organism evidence="3 4">
    <name type="scientific">Aquincola agrisoli</name>
    <dbReference type="NCBI Taxonomy" id="3119538"/>
    <lineage>
        <taxon>Bacteria</taxon>
        <taxon>Pseudomonadati</taxon>
        <taxon>Pseudomonadota</taxon>
        <taxon>Betaproteobacteria</taxon>
        <taxon>Burkholderiales</taxon>
        <taxon>Sphaerotilaceae</taxon>
        <taxon>Aquincola</taxon>
    </lineage>
</organism>
<dbReference type="PANTHER" id="PTHR42928:SF5">
    <property type="entry name" value="BLR1237 PROTEIN"/>
    <property type="match status" value="1"/>
</dbReference>
<feature type="signal peptide" evidence="2">
    <location>
        <begin position="1"/>
        <end position="30"/>
    </location>
</feature>
<dbReference type="PANTHER" id="PTHR42928">
    <property type="entry name" value="TRICARBOXYLATE-BINDING PROTEIN"/>
    <property type="match status" value="1"/>
</dbReference>
<dbReference type="Pfam" id="PF03401">
    <property type="entry name" value="TctC"/>
    <property type="match status" value="1"/>
</dbReference>
<evidence type="ECO:0000256" key="1">
    <source>
        <dbReference type="ARBA" id="ARBA00006987"/>
    </source>
</evidence>
<comment type="similarity">
    <text evidence="1">Belongs to the UPF0065 (bug) family.</text>
</comment>
<dbReference type="Proteomes" id="UP001336250">
    <property type="component" value="Unassembled WGS sequence"/>
</dbReference>
<reference evidence="3 4" key="1">
    <citation type="submission" date="2024-02" db="EMBL/GenBank/DDBJ databases">
        <title>Genome sequence of Aquincola sp. MAHUQ-54.</title>
        <authorList>
            <person name="Huq M.A."/>
        </authorList>
    </citation>
    <scope>NUCLEOTIDE SEQUENCE [LARGE SCALE GENOMIC DNA]</scope>
    <source>
        <strain evidence="3 4">MAHUQ-54</strain>
    </source>
</reference>
<dbReference type="Gene3D" id="3.40.190.10">
    <property type="entry name" value="Periplasmic binding protein-like II"/>
    <property type="match status" value="1"/>
</dbReference>
<dbReference type="PROSITE" id="PS51318">
    <property type="entry name" value="TAT"/>
    <property type="match status" value="1"/>
</dbReference>
<dbReference type="Gene3D" id="3.40.190.150">
    <property type="entry name" value="Bordetella uptake gene, domain 1"/>
    <property type="match status" value="1"/>
</dbReference>
<proteinExistence type="inferred from homology"/>